<name>A0A8X6TX58_NEPPI</name>
<evidence type="ECO:0000313" key="2">
    <source>
        <dbReference type="EMBL" id="GFT66307.1"/>
    </source>
</evidence>
<evidence type="ECO:0000256" key="1">
    <source>
        <dbReference type="SAM" id="MobiDB-lite"/>
    </source>
</evidence>
<organism evidence="2 3">
    <name type="scientific">Nephila pilipes</name>
    <name type="common">Giant wood spider</name>
    <name type="synonym">Nephila maculata</name>
    <dbReference type="NCBI Taxonomy" id="299642"/>
    <lineage>
        <taxon>Eukaryota</taxon>
        <taxon>Metazoa</taxon>
        <taxon>Ecdysozoa</taxon>
        <taxon>Arthropoda</taxon>
        <taxon>Chelicerata</taxon>
        <taxon>Arachnida</taxon>
        <taxon>Araneae</taxon>
        <taxon>Araneomorphae</taxon>
        <taxon>Entelegynae</taxon>
        <taxon>Araneoidea</taxon>
        <taxon>Nephilidae</taxon>
        <taxon>Nephila</taxon>
    </lineage>
</organism>
<dbReference type="EMBL" id="BMAW01068904">
    <property type="protein sequence ID" value="GFT66307.1"/>
    <property type="molecule type" value="Genomic_DNA"/>
</dbReference>
<gene>
    <name evidence="2" type="ORF">NPIL_598051</name>
</gene>
<feature type="region of interest" description="Disordered" evidence="1">
    <location>
        <begin position="30"/>
        <end position="52"/>
    </location>
</feature>
<keyword evidence="3" id="KW-1185">Reference proteome</keyword>
<proteinExistence type="predicted"/>
<feature type="compositionally biased region" description="Basic and acidic residues" evidence="1">
    <location>
        <begin position="37"/>
        <end position="51"/>
    </location>
</feature>
<dbReference type="OrthoDB" id="6964405at2759"/>
<comment type="caution">
    <text evidence="2">The sequence shown here is derived from an EMBL/GenBank/DDBJ whole genome shotgun (WGS) entry which is preliminary data.</text>
</comment>
<sequence length="102" mass="11540">MTCLVNSNNERDSCLLNRLFRDVSQKDSLLRGTSGFEPHEKEQKQVSDVRGRTRNTMKAAACAFFPWPRGPGNPMKRLCAGDCNWPLEQGIPSWLESLTRAD</sequence>
<protein>
    <submittedName>
        <fullName evidence="2">Uncharacterized protein</fullName>
    </submittedName>
</protein>
<accession>A0A8X6TX58</accession>
<reference evidence="2" key="1">
    <citation type="submission" date="2020-08" db="EMBL/GenBank/DDBJ databases">
        <title>Multicomponent nature underlies the extraordinary mechanical properties of spider dragline silk.</title>
        <authorList>
            <person name="Kono N."/>
            <person name="Nakamura H."/>
            <person name="Mori M."/>
            <person name="Yoshida Y."/>
            <person name="Ohtoshi R."/>
            <person name="Malay A.D."/>
            <person name="Moran D.A.P."/>
            <person name="Tomita M."/>
            <person name="Numata K."/>
            <person name="Arakawa K."/>
        </authorList>
    </citation>
    <scope>NUCLEOTIDE SEQUENCE</scope>
</reference>
<dbReference type="Proteomes" id="UP000887013">
    <property type="component" value="Unassembled WGS sequence"/>
</dbReference>
<dbReference type="AlphaFoldDB" id="A0A8X6TX58"/>
<evidence type="ECO:0000313" key="3">
    <source>
        <dbReference type="Proteomes" id="UP000887013"/>
    </source>
</evidence>